<dbReference type="Proteomes" id="UP000484076">
    <property type="component" value="Unassembled WGS sequence"/>
</dbReference>
<gene>
    <name evidence="1" type="ORF">GEU84_000555</name>
</gene>
<dbReference type="EMBL" id="WHUT02000001">
    <property type="protein sequence ID" value="NUB42861.1"/>
    <property type="molecule type" value="Genomic_DNA"/>
</dbReference>
<accession>A0A8X8KML8</accession>
<comment type="caution">
    <text evidence="1">The sequence shown here is derived from an EMBL/GenBank/DDBJ whole genome shotgun (WGS) entry which is preliminary data.</text>
</comment>
<keyword evidence="2" id="KW-1185">Reference proteome</keyword>
<dbReference type="RefSeq" id="WP_152823561.1">
    <property type="nucleotide sequence ID" value="NZ_WHUT02000001.1"/>
</dbReference>
<name>A0A8X8KML8_9RHOB</name>
<evidence type="ECO:0000313" key="1">
    <source>
        <dbReference type="EMBL" id="NUB42861.1"/>
    </source>
</evidence>
<proteinExistence type="predicted"/>
<organism evidence="1 2">
    <name type="scientific">Fertoeibacter niger</name>
    <dbReference type="NCBI Taxonomy" id="2656921"/>
    <lineage>
        <taxon>Bacteria</taxon>
        <taxon>Pseudomonadati</taxon>
        <taxon>Pseudomonadota</taxon>
        <taxon>Alphaproteobacteria</taxon>
        <taxon>Rhodobacterales</taxon>
        <taxon>Paracoccaceae</taxon>
        <taxon>Fertoeibacter</taxon>
    </lineage>
</organism>
<dbReference type="AlphaFoldDB" id="A0A8X8KML8"/>
<reference evidence="1" key="1">
    <citation type="submission" date="2020-05" db="EMBL/GenBank/DDBJ databases">
        <title>Fertoebacter nigrum gen. nov., sp. nov., a new member of the family Rhodobacteraceae.</title>
        <authorList>
            <person name="Szuroczki S."/>
            <person name="Abbaszade G."/>
            <person name="Buni D."/>
            <person name="Schumann P."/>
            <person name="Toth E."/>
        </authorList>
    </citation>
    <scope>NUCLEOTIDE SEQUENCE</scope>
    <source>
        <strain evidence="1">RG-N-1a</strain>
    </source>
</reference>
<protein>
    <submittedName>
        <fullName evidence="1">Uncharacterized protein</fullName>
    </submittedName>
</protein>
<evidence type="ECO:0000313" key="2">
    <source>
        <dbReference type="Proteomes" id="UP000484076"/>
    </source>
</evidence>
<sequence>MARDFVVDNMACELSVALSALGFLADQIADVHDDQTMPKGLRAAVQVVVAAATMHGTALIDWAEARAVSGEAA</sequence>